<sequence>MPEPADASLLIYAPVPLHRDGAQLLLEDQACNGLRLWAAHFAQVTAIMPVSDAPAPASWVPVERVGPALERIRLLPVPQAWTLGRFLRARPAVRRLIRDEIARADYLSFAIGGLVGDWGALACAEACRMGRPHAVWTDRVESEVTRMEAVGAPRLRRRLKAQLIWRPMAALERRAVRRATLGLFHGQATFDHYARFSRDPHLVHDIHVRAADLIPAKALAAKAARAGAGGPLRLVYVGRADTMKGPLDWIEALELAAQAGVDLRASWIGGGEQIEALRARIAQGPLAGQVTAPGFLSDRAAVLAALRDADALLFCHRTPESPRVLIEALVSGAPLIGYEGPFQQSLIADNGAGALVPDGRPDLLAQELALLHRHRATLARMIAATAKAAHGHDDETAFAHRSRIILTHLPPPQDRAGDPHRPR</sequence>
<evidence type="ECO:0000256" key="1">
    <source>
        <dbReference type="ARBA" id="ARBA00022676"/>
    </source>
</evidence>
<gene>
    <name evidence="4" type="ORF">SAMN05444389_11241</name>
</gene>
<evidence type="ECO:0000313" key="4">
    <source>
        <dbReference type="EMBL" id="SHM53020.1"/>
    </source>
</evidence>
<accession>A0A1M7JIX0</accession>
<dbReference type="PANTHER" id="PTHR12526:SF510">
    <property type="entry name" value="D-INOSITOL 3-PHOSPHATE GLYCOSYLTRANSFERASE"/>
    <property type="match status" value="1"/>
</dbReference>
<name>A0A1M7JIX0_9RHOB</name>
<dbReference type="RefSeq" id="WP_073068351.1">
    <property type="nucleotide sequence ID" value="NZ_FRCK01000012.1"/>
</dbReference>
<dbReference type="STRING" id="53463.SAMN05444389_11241"/>
<dbReference type="OrthoDB" id="503550at2"/>
<dbReference type="InterPro" id="IPR001296">
    <property type="entry name" value="Glyco_trans_1"/>
</dbReference>
<dbReference type="Pfam" id="PF00534">
    <property type="entry name" value="Glycos_transf_1"/>
    <property type="match status" value="1"/>
</dbReference>
<keyword evidence="2 4" id="KW-0808">Transferase</keyword>
<dbReference type="GO" id="GO:0016757">
    <property type="term" value="F:glycosyltransferase activity"/>
    <property type="evidence" value="ECO:0007669"/>
    <property type="project" value="UniProtKB-KW"/>
</dbReference>
<feature type="domain" description="Glycosyl transferase family 1" evidence="3">
    <location>
        <begin position="230"/>
        <end position="386"/>
    </location>
</feature>
<proteinExistence type="predicted"/>
<dbReference type="PANTHER" id="PTHR12526">
    <property type="entry name" value="GLYCOSYLTRANSFERASE"/>
    <property type="match status" value="1"/>
</dbReference>
<dbReference type="AlphaFoldDB" id="A0A1M7JIX0"/>
<evidence type="ECO:0000259" key="3">
    <source>
        <dbReference type="Pfam" id="PF00534"/>
    </source>
</evidence>
<keyword evidence="5" id="KW-1185">Reference proteome</keyword>
<dbReference type="Proteomes" id="UP000184444">
    <property type="component" value="Unassembled WGS sequence"/>
</dbReference>
<evidence type="ECO:0000313" key="5">
    <source>
        <dbReference type="Proteomes" id="UP000184444"/>
    </source>
</evidence>
<dbReference type="Gene3D" id="3.40.50.2000">
    <property type="entry name" value="Glycogen Phosphorylase B"/>
    <property type="match status" value="1"/>
</dbReference>
<reference evidence="5" key="1">
    <citation type="submission" date="2016-11" db="EMBL/GenBank/DDBJ databases">
        <authorList>
            <person name="Varghese N."/>
            <person name="Submissions S."/>
        </authorList>
    </citation>
    <scope>NUCLEOTIDE SEQUENCE [LARGE SCALE GENOMIC DNA]</scope>
    <source>
        <strain evidence="5">DSM 6637</strain>
    </source>
</reference>
<keyword evidence="1" id="KW-0328">Glycosyltransferase</keyword>
<organism evidence="4 5">
    <name type="scientific">Paracoccus solventivorans</name>
    <dbReference type="NCBI Taxonomy" id="53463"/>
    <lineage>
        <taxon>Bacteria</taxon>
        <taxon>Pseudomonadati</taxon>
        <taxon>Pseudomonadota</taxon>
        <taxon>Alphaproteobacteria</taxon>
        <taxon>Rhodobacterales</taxon>
        <taxon>Paracoccaceae</taxon>
        <taxon>Paracoccus</taxon>
    </lineage>
</organism>
<evidence type="ECO:0000256" key="2">
    <source>
        <dbReference type="ARBA" id="ARBA00022679"/>
    </source>
</evidence>
<protein>
    <submittedName>
        <fullName evidence="4">Glycosyltransferase involved in cell wall bisynthesis</fullName>
    </submittedName>
</protein>
<dbReference type="SUPFAM" id="SSF53756">
    <property type="entry name" value="UDP-Glycosyltransferase/glycogen phosphorylase"/>
    <property type="match status" value="1"/>
</dbReference>
<dbReference type="EMBL" id="FRCK01000012">
    <property type="protein sequence ID" value="SHM53020.1"/>
    <property type="molecule type" value="Genomic_DNA"/>
</dbReference>